<dbReference type="GO" id="GO:0008168">
    <property type="term" value="F:methyltransferase activity"/>
    <property type="evidence" value="ECO:0007669"/>
    <property type="project" value="UniProtKB-KW"/>
</dbReference>
<dbReference type="GO" id="GO:0032259">
    <property type="term" value="P:methylation"/>
    <property type="evidence" value="ECO:0007669"/>
    <property type="project" value="UniProtKB-KW"/>
</dbReference>
<keyword evidence="1" id="KW-0808">Transferase</keyword>
<dbReference type="Pfam" id="PF13649">
    <property type="entry name" value="Methyltransf_25"/>
    <property type="match status" value="1"/>
</dbReference>
<dbReference type="Proteomes" id="UP000249499">
    <property type="component" value="Chromosome"/>
</dbReference>
<dbReference type="CDD" id="cd02440">
    <property type="entry name" value="AdoMet_MTases"/>
    <property type="match status" value="1"/>
</dbReference>
<evidence type="ECO:0000256" key="1">
    <source>
        <dbReference type="ARBA" id="ARBA00022679"/>
    </source>
</evidence>
<accession>A0AAF1KRB4</accession>
<reference evidence="4" key="2">
    <citation type="journal article" date="2023" name="MicrobiologyOpen">
        <title>Genomics of the tumorigenes clade of the family Rhizobiaceae and description of Rhizobium rhododendri sp. nov.</title>
        <authorList>
            <person name="Kuzmanovic N."/>
            <person name="diCenzo G.C."/>
            <person name="Bunk B."/>
            <person name="Sproeer C."/>
            <person name="Fruehling A."/>
            <person name="Neumann-Schaal M."/>
            <person name="Overmann J."/>
            <person name="Smalla K."/>
        </authorList>
    </citation>
    <scope>NUCLEOTIDE SEQUENCE [LARGE SCALE GENOMIC DNA]</scope>
    <source>
        <strain evidence="4">1078</strain>
    </source>
</reference>
<feature type="domain" description="Methyltransferase" evidence="2">
    <location>
        <begin position="39"/>
        <end position="132"/>
    </location>
</feature>
<protein>
    <submittedName>
        <fullName evidence="3">Class I SAM-dependent methyltransferase</fullName>
    </submittedName>
</protein>
<dbReference type="KEGG" id="rtu:PR017_10265"/>
<dbReference type="AlphaFoldDB" id="A0AAF1KRB4"/>
<dbReference type="PANTHER" id="PTHR43861">
    <property type="entry name" value="TRANS-ACONITATE 2-METHYLTRANSFERASE-RELATED"/>
    <property type="match status" value="1"/>
</dbReference>
<dbReference type="Gene3D" id="3.40.50.150">
    <property type="entry name" value="Vaccinia Virus protein VP39"/>
    <property type="match status" value="1"/>
</dbReference>
<organism evidence="3 4">
    <name type="scientific">Rhizobium tumorigenes</name>
    <dbReference type="NCBI Taxonomy" id="2041385"/>
    <lineage>
        <taxon>Bacteria</taxon>
        <taxon>Pseudomonadati</taxon>
        <taxon>Pseudomonadota</taxon>
        <taxon>Alphaproteobacteria</taxon>
        <taxon>Hyphomicrobiales</taxon>
        <taxon>Rhizobiaceae</taxon>
        <taxon>Rhizobium/Agrobacterium group</taxon>
        <taxon>Rhizobium</taxon>
    </lineage>
</organism>
<evidence type="ECO:0000313" key="3">
    <source>
        <dbReference type="EMBL" id="WFR94226.1"/>
    </source>
</evidence>
<reference evidence="3 4" key="1">
    <citation type="journal article" date="2018" name="Sci. Rep.">
        <title>Rhizobium tumorigenes sp. nov., a novel plant tumorigenic bacterium isolated from cane gall tumors on thornless blackberry.</title>
        <authorList>
            <person name="Kuzmanovi N."/>
            <person name="Smalla K."/>
            <person name="Gronow S."/>
            <person name="PuBawska J."/>
        </authorList>
    </citation>
    <scope>NUCLEOTIDE SEQUENCE [LARGE SCALE GENOMIC DNA]</scope>
    <source>
        <strain evidence="3 4">1078</strain>
    </source>
</reference>
<dbReference type="InterPro" id="IPR041698">
    <property type="entry name" value="Methyltransf_25"/>
</dbReference>
<dbReference type="InterPro" id="IPR029063">
    <property type="entry name" value="SAM-dependent_MTases_sf"/>
</dbReference>
<evidence type="ECO:0000259" key="2">
    <source>
        <dbReference type="Pfam" id="PF13649"/>
    </source>
</evidence>
<evidence type="ECO:0000313" key="4">
    <source>
        <dbReference type="Proteomes" id="UP000249499"/>
    </source>
</evidence>
<dbReference type="EMBL" id="CP117255">
    <property type="protein sequence ID" value="WFR94226.1"/>
    <property type="molecule type" value="Genomic_DNA"/>
</dbReference>
<dbReference type="Gene3D" id="2.20.130.10">
    <property type="entry name" value="CAC2371-like domains"/>
    <property type="match status" value="1"/>
</dbReference>
<keyword evidence="4" id="KW-1185">Reference proteome</keyword>
<name>A0AAF1KRB4_9HYPH</name>
<dbReference type="SUPFAM" id="SSF53335">
    <property type="entry name" value="S-adenosyl-L-methionine-dependent methyltransferases"/>
    <property type="match status" value="1"/>
</dbReference>
<dbReference type="RefSeq" id="WP_111222664.1">
    <property type="nucleotide sequence ID" value="NZ_CP117255.1"/>
</dbReference>
<keyword evidence="3" id="KW-0489">Methyltransferase</keyword>
<sequence>MPDLHYQHPRLAALYDLDNGWSAGRDFYAALAEGGRKRILDLGCGTGLICNVYAARGHDVTGADPASAMLDAARQTPQGACIDWVHCFAQEFRSEKRFDLVIMTGHVFQVLLEERDVLETFATVRQHLSADGVMVFESRNPAVDWGARWNDGFCAFEVNGVVVRQTRDVSKREGKRIFFETRYAFPDEVLVSSSELLFSSREEIERAITESGLKVDKVLGDWNGGPFDPLHSDEMIFFIRHPDA</sequence>
<gene>
    <name evidence="3" type="ORF">PR017_10265</name>
</gene>
<proteinExistence type="predicted"/>